<dbReference type="Proteomes" id="UP000289437">
    <property type="component" value="Unassembled WGS sequence"/>
</dbReference>
<keyword evidence="2 6" id="KW-0418">Kinase</keyword>
<dbReference type="SMART" id="SM00387">
    <property type="entry name" value="HATPase_c"/>
    <property type="match status" value="1"/>
</dbReference>
<keyword evidence="3" id="KW-0902">Two-component regulatory system</keyword>
<dbReference type="InterPro" id="IPR011110">
    <property type="entry name" value="Reg_prop"/>
</dbReference>
<comment type="caution">
    <text evidence="6">The sequence shown here is derived from an EMBL/GenBank/DDBJ whole genome shotgun (WGS) entry which is preliminary data.</text>
</comment>
<keyword evidence="4" id="KW-1133">Transmembrane helix</keyword>
<dbReference type="InterPro" id="IPR050482">
    <property type="entry name" value="Sensor_HK_TwoCompSys"/>
</dbReference>
<dbReference type="OrthoDB" id="101035at2"/>
<proteinExistence type="predicted"/>
<dbReference type="InterPro" id="IPR011123">
    <property type="entry name" value="Y_Y_Y"/>
</dbReference>
<dbReference type="PANTHER" id="PTHR24421">
    <property type="entry name" value="NITRATE/NITRITE SENSOR PROTEIN NARX-RELATED"/>
    <property type="match status" value="1"/>
</dbReference>
<dbReference type="GO" id="GO:0000155">
    <property type="term" value="F:phosphorelay sensor kinase activity"/>
    <property type="evidence" value="ECO:0007669"/>
    <property type="project" value="InterPro"/>
</dbReference>
<evidence type="ECO:0000259" key="5">
    <source>
        <dbReference type="SMART" id="SM00387"/>
    </source>
</evidence>
<dbReference type="GO" id="GO:0046983">
    <property type="term" value="F:protein dimerization activity"/>
    <property type="evidence" value="ECO:0007669"/>
    <property type="project" value="InterPro"/>
</dbReference>
<evidence type="ECO:0000313" key="6">
    <source>
        <dbReference type="EMBL" id="RXH57868.1"/>
    </source>
</evidence>
<dbReference type="SUPFAM" id="SSF63829">
    <property type="entry name" value="Calcium-dependent phosphotriesterase"/>
    <property type="match status" value="4"/>
</dbReference>
<dbReference type="Gene3D" id="1.20.5.1930">
    <property type="match status" value="1"/>
</dbReference>
<dbReference type="Pfam" id="PF07730">
    <property type="entry name" value="HisKA_3"/>
    <property type="match status" value="1"/>
</dbReference>
<dbReference type="Pfam" id="PF07494">
    <property type="entry name" value="Reg_prop"/>
    <property type="match status" value="3"/>
</dbReference>
<keyword evidence="7" id="KW-1185">Reference proteome</keyword>
<dbReference type="Gene3D" id="2.60.40.10">
    <property type="entry name" value="Immunoglobulins"/>
    <property type="match status" value="1"/>
</dbReference>
<keyword evidence="4" id="KW-0472">Membrane</keyword>
<dbReference type="EMBL" id="RDSM01000001">
    <property type="protein sequence ID" value="RXH57868.1"/>
    <property type="molecule type" value="Genomic_DNA"/>
</dbReference>
<dbReference type="Pfam" id="PF02518">
    <property type="entry name" value="HATPase_c"/>
    <property type="match status" value="1"/>
</dbReference>
<dbReference type="SUPFAM" id="SSF55874">
    <property type="entry name" value="ATPase domain of HSP90 chaperone/DNA topoisomerase II/histidine kinase"/>
    <property type="match status" value="1"/>
</dbReference>
<dbReference type="InterPro" id="IPR003594">
    <property type="entry name" value="HATPase_dom"/>
</dbReference>
<dbReference type="RefSeq" id="WP_128911974.1">
    <property type="nucleotide sequence ID" value="NZ_RDSM01000001.1"/>
</dbReference>
<keyword evidence="4" id="KW-0812">Transmembrane</keyword>
<dbReference type="Pfam" id="PF07495">
    <property type="entry name" value="Y_Y_Y"/>
    <property type="match status" value="1"/>
</dbReference>
<dbReference type="InterPro" id="IPR015943">
    <property type="entry name" value="WD40/YVTN_repeat-like_dom_sf"/>
</dbReference>
<reference evidence="7" key="2">
    <citation type="submission" date="2019-02" db="EMBL/GenBank/DDBJ databases">
        <title>Granulicella sibirica sp. nov., a psychrotolerant acidobacterium isolated from an organic soil layer in forested tundra, West Siberia.</title>
        <authorList>
            <person name="Oshkin I.Y."/>
            <person name="Kulichevskaya I.S."/>
            <person name="Rijpstra W.I.C."/>
            <person name="Sinninghe Damste J.S."/>
            <person name="Rakitin A.L."/>
            <person name="Ravin N.V."/>
            <person name="Dedysh S.N."/>
        </authorList>
    </citation>
    <scope>NUCLEOTIDE SEQUENCE [LARGE SCALE GENOMIC DNA]</scope>
    <source>
        <strain evidence="7">AF10</strain>
    </source>
</reference>
<dbReference type="AlphaFoldDB" id="A0A4Q0T6X7"/>
<organism evidence="6 7">
    <name type="scientific">Granulicella sibirica</name>
    <dbReference type="NCBI Taxonomy" id="2479048"/>
    <lineage>
        <taxon>Bacteria</taxon>
        <taxon>Pseudomonadati</taxon>
        <taxon>Acidobacteriota</taxon>
        <taxon>Terriglobia</taxon>
        <taxon>Terriglobales</taxon>
        <taxon>Acidobacteriaceae</taxon>
        <taxon>Granulicella</taxon>
    </lineage>
</organism>
<protein>
    <submittedName>
        <fullName evidence="6">Putative two-component system sensor kinase</fullName>
    </submittedName>
</protein>
<dbReference type="CDD" id="cd16917">
    <property type="entry name" value="HATPase_UhpB-NarQ-NarX-like"/>
    <property type="match status" value="1"/>
</dbReference>
<dbReference type="Gene3D" id="3.30.565.10">
    <property type="entry name" value="Histidine kinase-like ATPase, C-terminal domain"/>
    <property type="match status" value="1"/>
</dbReference>
<name>A0A4Q0T6X7_9BACT</name>
<reference evidence="6 7" key="1">
    <citation type="submission" date="2018-11" db="EMBL/GenBank/DDBJ databases">
        <authorList>
            <person name="Mardanov A.V."/>
            <person name="Ravin N.V."/>
            <person name="Dedysh S.N."/>
        </authorList>
    </citation>
    <scope>NUCLEOTIDE SEQUENCE [LARGE SCALE GENOMIC DNA]</scope>
    <source>
        <strain evidence="6 7">AF10</strain>
    </source>
</reference>
<dbReference type="InterPro" id="IPR036890">
    <property type="entry name" value="HATPase_C_sf"/>
</dbReference>
<dbReference type="Gene3D" id="2.130.10.10">
    <property type="entry name" value="YVTN repeat-like/Quinoprotein amine dehydrogenase"/>
    <property type="match status" value="3"/>
</dbReference>
<gene>
    <name evidence="6" type="ORF">GRAN_1178</name>
</gene>
<dbReference type="InterPro" id="IPR013783">
    <property type="entry name" value="Ig-like_fold"/>
</dbReference>
<evidence type="ECO:0000313" key="7">
    <source>
        <dbReference type="Proteomes" id="UP000289437"/>
    </source>
</evidence>
<evidence type="ECO:0000256" key="1">
    <source>
        <dbReference type="ARBA" id="ARBA00022679"/>
    </source>
</evidence>
<evidence type="ECO:0000256" key="3">
    <source>
        <dbReference type="ARBA" id="ARBA00023012"/>
    </source>
</evidence>
<dbReference type="GO" id="GO:0016020">
    <property type="term" value="C:membrane"/>
    <property type="evidence" value="ECO:0007669"/>
    <property type="project" value="InterPro"/>
</dbReference>
<dbReference type="PANTHER" id="PTHR24421:SF62">
    <property type="entry name" value="SENSORY TRANSDUCTION HISTIDINE KINASE"/>
    <property type="match status" value="1"/>
</dbReference>
<keyword evidence="1" id="KW-0808">Transferase</keyword>
<evidence type="ECO:0000256" key="2">
    <source>
        <dbReference type="ARBA" id="ARBA00022777"/>
    </source>
</evidence>
<accession>A0A4Q0T6X7</accession>
<dbReference type="InterPro" id="IPR011712">
    <property type="entry name" value="Sig_transdc_His_kin_sub3_dim/P"/>
</dbReference>
<feature type="domain" description="Histidine kinase/HSP90-like ATPase" evidence="5">
    <location>
        <begin position="900"/>
        <end position="996"/>
    </location>
</feature>
<sequence length="1026" mass="112142">MTGSNIFLETMAIAHAPRRFLLILFVLLCILSPARALDPTKATSQYIEDTWGVGSGFPGGAVHCIAQTPDGYLWIGSDEGLIRFDGTAFRVVAPPASMPVSFRNILSLASTPDGSLWIRLQDSTILRYQSGAFHEVPVHTRQRSGVISVMHPQKNDAPILTMVTGGSLQFDGKQFEDIPDDRFEPDSLVISLARTGDGKFWKGTRDSGLFYIGDGRLVPVRNGLPDTKINTLLAVSDRDLWVGTDNGVVHWNGQDLTSSPAPAALAHVQALTMASDRDGNIWIGTAQGMLRVSPHGSVIPLSNVESIGTISSIFEDREGNLWAGGTGGISRLRDATFSTFSVKEGLPSNTNGAIYADSIGRIWFAPIEGGLFWIQDGKISQATVDGLNRDIIYSIAGSDGELWIGRQRGGLTHLTYDQKHITAHTYTHRDGLAQDSVYTVHRSRDGAIWAGTLSGGVSVLRDGHFTTYSVANGLLSDTVNSVVDSADGTIWFGTTSGLTAFSAGRWKTYVTQDGLPSDEIDTLYADPSNVLWVGTTKGLAFLSATGVHVPPAAVDTLHRPIFGISGDRQGSMWVTTAAHLLRFNRDELLHASMNSSGIREFGLADGLQSVEGVRRSQSVATDPLGRVWFSMGRGISVTNPARSLSSAPAIAQIENGSADGASFDLRAVPHIPASSQRIVFDFAGVSLSIPERVRFRYKLDGFDRDWSAPVATREAIYTNLDPGAYRFRVLASSSDGQWNSPEAVTRFIIEPTLWQTWWFRVLCIVAVMAAVLLAFRLRMLQMTAQLNLRFEERLAERTRIAQELHDTLLQGCLSASMQLDIAYDQLASDSPVKPAVGRILQLMRQVVDEGRNALLGLRSRDRNADHLEQSLARVAQELAIHEHVSYRLQAVGKLRPLHPLIRDEVYRIGREALVNAFRHADADAIDVELTYSVSNFCLSIRDDGCGIDEQVLRSGREGHWGLPGMRERAQRIGGRLRIVNSIHGGAEVELIVPAQIAYQAPPEAARLMPGFVLRGLQWISAPKDRR</sequence>
<feature type="transmembrane region" description="Helical" evidence="4">
    <location>
        <begin position="757"/>
        <end position="775"/>
    </location>
</feature>
<evidence type="ECO:0000256" key="4">
    <source>
        <dbReference type="SAM" id="Phobius"/>
    </source>
</evidence>